<name>A0A4V1YWH2_9BACT</name>
<evidence type="ECO:0008006" key="5">
    <source>
        <dbReference type="Google" id="ProtNLM"/>
    </source>
</evidence>
<evidence type="ECO:0000313" key="1">
    <source>
        <dbReference type="EMBL" id="KAA5395269.1"/>
    </source>
</evidence>
<dbReference type="RefSeq" id="WP_130054290.1">
    <property type="nucleotide sequence ID" value="NZ_JAQPZB010000002.1"/>
</dbReference>
<dbReference type="Proteomes" id="UP000441162">
    <property type="component" value="Unassembled WGS sequence"/>
</dbReference>
<evidence type="ECO:0000313" key="3">
    <source>
        <dbReference type="Proteomes" id="UP000441162"/>
    </source>
</evidence>
<protein>
    <recommendedName>
        <fullName evidence="5">Eps11J</fullName>
    </recommendedName>
</protein>
<accession>A0A4V1YWH2</accession>
<sequence>MKILFLAFPHADLYKEIVNEMERKGHEVIVILDRLLRYDPYHCLSKLKAVKKFIFVDTYNIYNHYWNKMIVTDARLSESYDLFLALSGVSVGERLIRHLETLNPHIKKVLYTWDNCTYYAFDRMLSWFDRSYTFDVEDAKANSEWKLLPIYCKAPAHNETQPNLYDIFSIGTNHGDRLSYFYRILPQLKVKGLSYYIKIIELQTTLSWKQQLKYHILKAVGNKKNEAYLHRIEFICDKEDKYGIKQNSYIAQNKYDELISQSRCVLDDQRSTQSGLTAKFMWALANRKKIITTNKWAYEYEFVSPKQVLIVNKNNPVILEDFIKYPIAENEFSDVSSYYIDRWVDELLSVVMDKRDVDKL</sequence>
<gene>
    <name evidence="2" type="ORF">F2Y51_15755</name>
    <name evidence="1" type="ORF">F2Y58_16730</name>
</gene>
<dbReference type="AlphaFoldDB" id="A0A4V1YWH2"/>
<proteinExistence type="predicted"/>
<organism evidence="2 3">
    <name type="scientific">Phocaeicola dorei</name>
    <dbReference type="NCBI Taxonomy" id="357276"/>
    <lineage>
        <taxon>Bacteria</taxon>
        <taxon>Pseudomonadati</taxon>
        <taxon>Bacteroidota</taxon>
        <taxon>Bacteroidia</taxon>
        <taxon>Bacteroidales</taxon>
        <taxon>Bacteroidaceae</taxon>
        <taxon>Phocaeicola</taxon>
    </lineage>
</organism>
<evidence type="ECO:0000313" key="2">
    <source>
        <dbReference type="EMBL" id="KAA5403325.1"/>
    </source>
</evidence>
<evidence type="ECO:0000313" key="4">
    <source>
        <dbReference type="Proteomes" id="UP000481616"/>
    </source>
</evidence>
<dbReference type="EMBL" id="VVYY01000016">
    <property type="protein sequence ID" value="KAA5395269.1"/>
    <property type="molecule type" value="Genomic_DNA"/>
</dbReference>
<dbReference type="EMBL" id="VVZA01000015">
    <property type="protein sequence ID" value="KAA5403325.1"/>
    <property type="molecule type" value="Genomic_DNA"/>
</dbReference>
<reference evidence="3 4" key="1">
    <citation type="journal article" date="2019" name="Nat. Med.">
        <title>A library of human gut bacterial isolates paired with longitudinal multiomics data enables mechanistic microbiome research.</title>
        <authorList>
            <person name="Poyet M."/>
            <person name="Groussin M."/>
            <person name="Gibbons S.M."/>
            <person name="Avila-Pacheco J."/>
            <person name="Jiang X."/>
            <person name="Kearney S.M."/>
            <person name="Perrotta A.R."/>
            <person name="Berdy B."/>
            <person name="Zhao S."/>
            <person name="Lieberman T.D."/>
            <person name="Swanson P.K."/>
            <person name="Smith M."/>
            <person name="Roesemann S."/>
            <person name="Alexander J.E."/>
            <person name="Rich S.A."/>
            <person name="Livny J."/>
            <person name="Vlamakis H."/>
            <person name="Clish C."/>
            <person name="Bullock K."/>
            <person name="Deik A."/>
            <person name="Scott J."/>
            <person name="Pierce K.A."/>
            <person name="Xavier R.J."/>
            <person name="Alm E.J."/>
        </authorList>
    </citation>
    <scope>NUCLEOTIDE SEQUENCE [LARGE SCALE GENOMIC DNA]</scope>
    <source>
        <strain evidence="1 4">BIOML-A1</strain>
        <strain evidence="2 3">BIOML-A4</strain>
    </source>
</reference>
<comment type="caution">
    <text evidence="2">The sequence shown here is derived from an EMBL/GenBank/DDBJ whole genome shotgun (WGS) entry which is preliminary data.</text>
</comment>
<dbReference type="Proteomes" id="UP000481616">
    <property type="component" value="Unassembled WGS sequence"/>
</dbReference>